<evidence type="ECO:0000256" key="2">
    <source>
        <dbReference type="SAM" id="SignalP"/>
    </source>
</evidence>
<feature type="region of interest" description="Disordered" evidence="1">
    <location>
        <begin position="126"/>
        <end position="160"/>
    </location>
</feature>
<sequence>MKTTAVVVLTTLAVAQIAAHEEFLVKIPNSGNVNGVKAVGHVNPEGGGARNKFGIAFYEAGTTWTKELCQADSDGDGQTNGEELGDPCCLWTEKSGDKVLQRMEGLSNPGDAKSKSVETSKNFACAAGGNSSKSSNATSAPETSKTEAPKAPAPSPSKSEASSLRYVVALAFGAVGVVAACAL</sequence>
<keyword evidence="2" id="KW-0732">Signal</keyword>
<evidence type="ECO:0000259" key="3">
    <source>
        <dbReference type="Pfam" id="PF24784"/>
    </source>
</evidence>
<evidence type="ECO:0000256" key="1">
    <source>
        <dbReference type="SAM" id="MobiDB-lite"/>
    </source>
</evidence>
<dbReference type="Pfam" id="PF24784">
    <property type="entry name" value="Temptin_C"/>
    <property type="match status" value="1"/>
</dbReference>
<dbReference type="PANTHER" id="PTHR34737">
    <property type="entry name" value="EF-HAND DOMAIN-CONTAINING PROTEIN"/>
    <property type="match status" value="1"/>
</dbReference>
<evidence type="ECO:0000313" key="5">
    <source>
        <dbReference type="Proteomes" id="UP001146120"/>
    </source>
</evidence>
<feature type="domain" description="Temptin Cys/Cys disulfide" evidence="3">
    <location>
        <begin position="18"/>
        <end position="110"/>
    </location>
</feature>
<accession>A0AAV2YW92</accession>
<organism evidence="4 5">
    <name type="scientific">Lagenidium giganteum</name>
    <dbReference type="NCBI Taxonomy" id="4803"/>
    <lineage>
        <taxon>Eukaryota</taxon>
        <taxon>Sar</taxon>
        <taxon>Stramenopiles</taxon>
        <taxon>Oomycota</taxon>
        <taxon>Peronosporomycetes</taxon>
        <taxon>Pythiales</taxon>
        <taxon>Pythiaceae</taxon>
    </lineage>
</organism>
<dbReference type="InterPro" id="IPR057626">
    <property type="entry name" value="S-S_Temptin"/>
</dbReference>
<name>A0AAV2YW92_9STRA</name>
<protein>
    <recommendedName>
        <fullName evidence="3">Temptin Cys/Cys disulfide domain-containing protein</fullName>
    </recommendedName>
</protein>
<feature type="signal peptide" evidence="2">
    <location>
        <begin position="1"/>
        <end position="19"/>
    </location>
</feature>
<proteinExistence type="predicted"/>
<feature type="compositionally biased region" description="Low complexity" evidence="1">
    <location>
        <begin position="126"/>
        <end position="140"/>
    </location>
</feature>
<reference evidence="4" key="1">
    <citation type="submission" date="2022-11" db="EMBL/GenBank/DDBJ databases">
        <authorList>
            <person name="Morgan W.R."/>
            <person name="Tartar A."/>
        </authorList>
    </citation>
    <scope>NUCLEOTIDE SEQUENCE</scope>
    <source>
        <strain evidence="4">ARSEF 373</strain>
    </source>
</reference>
<dbReference type="AlphaFoldDB" id="A0AAV2YW92"/>
<dbReference type="Proteomes" id="UP001146120">
    <property type="component" value="Unassembled WGS sequence"/>
</dbReference>
<gene>
    <name evidence="4" type="ORF">N0F65_005188</name>
</gene>
<evidence type="ECO:0000313" key="4">
    <source>
        <dbReference type="EMBL" id="DAZ99337.1"/>
    </source>
</evidence>
<feature type="chain" id="PRO_5043337762" description="Temptin Cys/Cys disulfide domain-containing protein" evidence="2">
    <location>
        <begin position="20"/>
        <end position="183"/>
    </location>
</feature>
<dbReference type="PANTHER" id="PTHR34737:SF2">
    <property type="entry name" value="EF-HAND DOMAIN-CONTAINING PROTEIN"/>
    <property type="match status" value="1"/>
</dbReference>
<reference evidence="4" key="2">
    <citation type="journal article" date="2023" name="Microbiol Resour">
        <title>Decontamination and Annotation of the Draft Genome Sequence of the Oomycete Lagenidium giganteum ARSEF 373.</title>
        <authorList>
            <person name="Morgan W.R."/>
            <person name="Tartar A."/>
        </authorList>
    </citation>
    <scope>NUCLEOTIDE SEQUENCE</scope>
    <source>
        <strain evidence="4">ARSEF 373</strain>
    </source>
</reference>
<keyword evidence="5" id="KW-1185">Reference proteome</keyword>
<dbReference type="InterPro" id="IPR055313">
    <property type="entry name" value="Temptin-like"/>
</dbReference>
<comment type="caution">
    <text evidence="4">The sequence shown here is derived from an EMBL/GenBank/DDBJ whole genome shotgun (WGS) entry which is preliminary data.</text>
</comment>
<dbReference type="EMBL" id="DAKRPA010000085">
    <property type="protein sequence ID" value="DAZ99337.1"/>
    <property type="molecule type" value="Genomic_DNA"/>
</dbReference>